<name>A0A9Q3CF49_9BASI</name>
<protein>
    <submittedName>
        <fullName evidence="2">Uncharacterized protein</fullName>
    </submittedName>
</protein>
<dbReference type="OrthoDB" id="3267113at2759"/>
<keyword evidence="3" id="KW-1185">Reference proteome</keyword>
<sequence length="1280" mass="140147">MAIDHSNRKVSFSTNVAAEPTAFRQASKSLPTNQSHSTSSAQIRGFTNRHHSSNFGAARLKPLTQLKPEPANSLPHSAIESSTIQKGILTRTLSQSASATTVSGLCYQSQHSQRGTMTANADTNGVYYRANSHGTATSQASLPKLTLGTRYRFNESSDEPSLEPSAPSPHPYDVILPGQETRRPETKTRAMSAATHSSFNVSRAHSSSATSRGFPVGARRFTQTCSSPTQTESLAKTINPAAALHARRYSTIAREPSAAAIIRPSIQTDEVFAEDGVSSAKMVAREDTKIFLIGFKALMGQDGGGEFVGNFLALIAQGGLGKVYEEVKTLISQVLQKIPTLHAAYVTVYFDEIVKQLQKIGGLLFSETELLSLFDCFRERFQAFATSMSPPPREFTFARLFEVIMQKLTSSPIYQSALLKLIETFCQLILASEGLRDGLWAALSEALFPMQPSQPDPKIANITKFLVLAFSAVEQLTGSPIKPLIKRFISWVALVDDLLTKLASETCEFVRQPLPPSIPLPTDYIPHPLGYVYSPTETTAKLDIVMQKWQAVFTKDPIHKEAFDQFKRALDHAVSGILGNSTFARFSSDLTRLWKGIFGDPSEGLTGAGLEGGLECLKILASEFLEIPVPDLKLQHEDSVLVLAGLKLSVMDALPSEVSFSTHSKLFPFNCSFQNSIRAGFREILLGCESVKFSLFKDGAHEPHDQGLINLTFKTDLKIDLIPKENSLLETLTSLPYYGGCEVKACVSDPKSHNVRWDSLWRQLKPTVIGRIEEAVKKYVDSFFQTWLVTQPHSAKGLSASRYSRKSQGANYITQSLQQGPRVLESYGNARDRFKASIQRITGIKTGSVLTQLQNPLSGAGSPLMSPALEEEIDAKRKRRQSMADYLTDVSKADSTLLQNIQRPPVAYSHRPSTNSMNLPNVFDDDDDDLGEYGTMARSLSFSTRGDTTSVDKILQPLVSSKADFNSVLSHRGGMPSFPSVEMSYDDYQLAEASMDEQNNTPVVGIGSQGVPSMAKSLSELATRDTTTEEAIANPPTVDGGSHDQAYSLLNANLTMDKVTRHLSGLADEPNSDVVTPQQRLLRSAASPPELAEKLVMAELLTNTAMEDNTLPETQATGRLSGPVKALGVPTEPGLIALADKEIVAMGKRLPKEASVDTTLPERIADPPGTHHVYRSPVGNTFTGLKVLRSMSMTLNDTIEKDYTTPEAQTEMSRKYNYRPSEGQVTGLTEQEMLHRRQSFKLTKEAMKDMTLIESIRKPPVDNSAVVRPVTGQQPGVFDE</sequence>
<dbReference type="AlphaFoldDB" id="A0A9Q3CF49"/>
<evidence type="ECO:0000256" key="1">
    <source>
        <dbReference type="SAM" id="MobiDB-lite"/>
    </source>
</evidence>
<feature type="region of interest" description="Disordered" evidence="1">
    <location>
        <begin position="154"/>
        <end position="183"/>
    </location>
</feature>
<proteinExistence type="predicted"/>
<comment type="caution">
    <text evidence="2">The sequence shown here is derived from an EMBL/GenBank/DDBJ whole genome shotgun (WGS) entry which is preliminary data.</text>
</comment>
<reference evidence="2" key="1">
    <citation type="submission" date="2021-03" db="EMBL/GenBank/DDBJ databases">
        <title>Draft genome sequence of rust myrtle Austropuccinia psidii MF-1, a brazilian biotype.</title>
        <authorList>
            <person name="Quecine M.C."/>
            <person name="Pachon D.M.R."/>
            <person name="Bonatelli M.L."/>
            <person name="Correr F.H."/>
            <person name="Franceschini L.M."/>
            <person name="Leite T.F."/>
            <person name="Margarido G.R.A."/>
            <person name="Almeida C.A."/>
            <person name="Ferrarezi J.A."/>
            <person name="Labate C.A."/>
        </authorList>
    </citation>
    <scope>NUCLEOTIDE SEQUENCE</scope>
    <source>
        <strain evidence="2">MF-1</strain>
    </source>
</reference>
<organism evidence="2 3">
    <name type="scientific">Austropuccinia psidii MF-1</name>
    <dbReference type="NCBI Taxonomy" id="1389203"/>
    <lineage>
        <taxon>Eukaryota</taxon>
        <taxon>Fungi</taxon>
        <taxon>Dikarya</taxon>
        <taxon>Basidiomycota</taxon>
        <taxon>Pucciniomycotina</taxon>
        <taxon>Pucciniomycetes</taxon>
        <taxon>Pucciniales</taxon>
        <taxon>Sphaerophragmiaceae</taxon>
        <taxon>Austropuccinia</taxon>
    </lineage>
</organism>
<gene>
    <name evidence="2" type="ORF">O181_022257</name>
</gene>
<accession>A0A9Q3CF49</accession>
<evidence type="ECO:0000313" key="2">
    <source>
        <dbReference type="EMBL" id="MBW0482542.1"/>
    </source>
</evidence>
<feature type="region of interest" description="Disordered" evidence="1">
    <location>
        <begin position="25"/>
        <end position="48"/>
    </location>
</feature>
<dbReference type="Proteomes" id="UP000765509">
    <property type="component" value="Unassembled WGS sequence"/>
</dbReference>
<feature type="compositionally biased region" description="Polar residues" evidence="1">
    <location>
        <begin position="25"/>
        <end position="42"/>
    </location>
</feature>
<dbReference type="EMBL" id="AVOT02006828">
    <property type="protein sequence ID" value="MBW0482542.1"/>
    <property type="molecule type" value="Genomic_DNA"/>
</dbReference>
<evidence type="ECO:0000313" key="3">
    <source>
        <dbReference type="Proteomes" id="UP000765509"/>
    </source>
</evidence>